<evidence type="ECO:0000256" key="1">
    <source>
        <dbReference type="ARBA" id="ARBA00022729"/>
    </source>
</evidence>
<dbReference type="Pfam" id="PF01419">
    <property type="entry name" value="Jacalin"/>
    <property type="match status" value="1"/>
</dbReference>
<dbReference type="GO" id="GO:0005615">
    <property type="term" value="C:extracellular space"/>
    <property type="evidence" value="ECO:0007669"/>
    <property type="project" value="TreeGrafter"/>
</dbReference>
<feature type="domain" description="Jacalin-type lectin" evidence="4">
    <location>
        <begin position="62"/>
        <end position="199"/>
    </location>
</feature>
<dbReference type="PANTHER" id="PTHR33589">
    <property type="entry name" value="OS11G0524900 PROTEIN"/>
    <property type="match status" value="1"/>
</dbReference>
<dbReference type="SUPFAM" id="SSF51101">
    <property type="entry name" value="Mannose-binding lectins"/>
    <property type="match status" value="1"/>
</dbReference>
<evidence type="ECO:0000259" key="4">
    <source>
        <dbReference type="PROSITE" id="PS51752"/>
    </source>
</evidence>
<keyword evidence="6" id="KW-1185">Reference proteome</keyword>
<evidence type="ECO:0000256" key="2">
    <source>
        <dbReference type="ARBA" id="ARBA00022734"/>
    </source>
</evidence>
<dbReference type="GO" id="GO:0030246">
    <property type="term" value="F:carbohydrate binding"/>
    <property type="evidence" value="ECO:0007669"/>
    <property type="project" value="UniProtKB-KW"/>
</dbReference>
<reference evidence="5" key="2">
    <citation type="submission" date="2025-09" db="UniProtKB">
        <authorList>
            <consortium name="Ensembl"/>
        </authorList>
    </citation>
    <scope>IDENTIFICATION</scope>
</reference>
<evidence type="ECO:0000313" key="6">
    <source>
        <dbReference type="Proteomes" id="UP000694414"/>
    </source>
</evidence>
<feature type="compositionally biased region" description="Basic residues" evidence="3">
    <location>
        <begin position="12"/>
        <end position="27"/>
    </location>
</feature>
<accession>A0A8C8YFY2</accession>
<dbReference type="Proteomes" id="UP000694414">
    <property type="component" value="Unplaced"/>
</dbReference>
<dbReference type="PROSITE" id="PS51752">
    <property type="entry name" value="JACALIN_LECTIN"/>
    <property type="match status" value="1"/>
</dbReference>
<reference evidence="5" key="1">
    <citation type="submission" date="2025-08" db="UniProtKB">
        <authorList>
            <consortium name="Ensembl"/>
        </authorList>
    </citation>
    <scope>IDENTIFICATION</scope>
</reference>
<evidence type="ECO:0000313" key="5">
    <source>
        <dbReference type="Ensembl" id="ENSPSMP00000001699.1"/>
    </source>
</evidence>
<dbReference type="Gene3D" id="2.100.10.30">
    <property type="entry name" value="Jacalin-like lectin domain"/>
    <property type="match status" value="1"/>
</dbReference>
<dbReference type="InterPro" id="IPR001229">
    <property type="entry name" value="Jacalin-like_lectin_dom"/>
</dbReference>
<name>A0A8C8YFY2_PROSS</name>
<dbReference type="SMART" id="SM00915">
    <property type="entry name" value="Jacalin"/>
    <property type="match status" value="1"/>
</dbReference>
<sequence length="213" mass="22990">DGGPRGSEGIKGRWRAPRHSQTPWRRRCGGSREASALLPGALDAPRAMLLLLALALLGSRPCWAAQQYGRGGGTYFRTSENFDGEITGLRVLVSVGSHLLISPRVKFGDSWDDRRGASGGTSQELLLWPGEYITEIHGSFDMLVHYLSVCTNLRGCVSFGKIAGKQFSAFPSQPGQVLTGIFGQYGLLGLKGIGFTWDFPLVEDTTVAQTTST</sequence>
<protein>
    <recommendedName>
        <fullName evidence="4">Jacalin-type lectin domain-containing protein</fullName>
    </recommendedName>
</protein>
<dbReference type="InterPro" id="IPR052321">
    <property type="entry name" value="PolyBind_ProtTraffic"/>
</dbReference>
<keyword evidence="1" id="KW-0732">Signal</keyword>
<keyword evidence="2" id="KW-0430">Lectin</keyword>
<feature type="region of interest" description="Disordered" evidence="3">
    <location>
        <begin position="1"/>
        <end position="27"/>
    </location>
</feature>
<organism evidence="5 6">
    <name type="scientific">Prolemur simus</name>
    <name type="common">Greater bamboo lemur</name>
    <name type="synonym">Hapalemur simus</name>
    <dbReference type="NCBI Taxonomy" id="1328070"/>
    <lineage>
        <taxon>Eukaryota</taxon>
        <taxon>Metazoa</taxon>
        <taxon>Chordata</taxon>
        <taxon>Craniata</taxon>
        <taxon>Vertebrata</taxon>
        <taxon>Euteleostomi</taxon>
        <taxon>Mammalia</taxon>
        <taxon>Eutheria</taxon>
        <taxon>Euarchontoglires</taxon>
        <taxon>Primates</taxon>
        <taxon>Strepsirrhini</taxon>
        <taxon>Lemuriformes</taxon>
        <taxon>Lemuridae</taxon>
        <taxon>Prolemur</taxon>
    </lineage>
</organism>
<dbReference type="AlphaFoldDB" id="A0A8C8YFY2"/>
<dbReference type="InterPro" id="IPR036404">
    <property type="entry name" value="Jacalin-like_lectin_dom_sf"/>
</dbReference>
<dbReference type="GeneTree" id="ENSGT00940000163143"/>
<dbReference type="Ensembl" id="ENSPSMT00000001987.1">
    <property type="protein sequence ID" value="ENSPSMP00000001699.1"/>
    <property type="gene ID" value="ENSPSMG00000001292.1"/>
</dbReference>
<proteinExistence type="predicted"/>
<dbReference type="PANTHER" id="PTHR33589:SF1">
    <property type="entry name" value="ZYMOGEN GRANULE PROTEIN 16 HOMOLOG B"/>
    <property type="match status" value="1"/>
</dbReference>
<evidence type="ECO:0000256" key="3">
    <source>
        <dbReference type="SAM" id="MobiDB-lite"/>
    </source>
</evidence>